<keyword evidence="2" id="KW-1185">Reference proteome</keyword>
<dbReference type="Gene3D" id="1.20.272.10">
    <property type="match status" value="1"/>
</dbReference>
<dbReference type="SUPFAM" id="SSF48019">
    <property type="entry name" value="post-AAA+ oligomerization domain-like"/>
    <property type="match status" value="1"/>
</dbReference>
<evidence type="ECO:0000313" key="1">
    <source>
        <dbReference type="EMBL" id="CAG4883727.1"/>
    </source>
</evidence>
<name>A0A916J4C3_9PROT</name>
<dbReference type="InterPro" id="IPR008921">
    <property type="entry name" value="DNA_pol3_clamp-load_cplx_C"/>
</dbReference>
<dbReference type="Proteomes" id="UP000742786">
    <property type="component" value="Unassembled WGS sequence"/>
</dbReference>
<dbReference type="GO" id="GO:0006260">
    <property type="term" value="P:DNA replication"/>
    <property type="evidence" value="ECO:0007669"/>
    <property type="project" value="InterPro"/>
</dbReference>
<dbReference type="AlphaFoldDB" id="A0A916J4C3"/>
<sequence length="374" mass="41901">MYIEPMPKPELPFASNAKSSQPLIERITAYRPQFTDEHIPITVDKWVLASNLQKSIRRGLEATAEATAMRLLAVDARYFWRRLLVIGYEDIGLADVNLCHDLLKTFRREALHRQLGPERVAAYFASELARACKSRSLCDAIAALEFSVHRGGHERQCFGLTNEQLLTTACDANAPVIERVAALRHVSGYGSFSKGMYRTDVPANKELMREIACRVELSEVETTLFLSGNGISEGMNIPLPLVSQLHRQGHQSIQKTAQKFEGKNGIVYAALDKHTRAGKRCLARLAKEVVPVREFFACRPAADPLAVLGAGLFIVEGGALDRQLVFDGTDELRQMFNKNFLEFAGLDLDDHDELLVLVRDNLQRLNRIRPEEMG</sequence>
<comment type="caution">
    <text evidence="1">The sequence shown here is derived from an EMBL/GenBank/DDBJ whole genome shotgun (WGS) entry which is preliminary data.</text>
</comment>
<evidence type="ECO:0000313" key="2">
    <source>
        <dbReference type="Proteomes" id="UP000742786"/>
    </source>
</evidence>
<proteinExistence type="predicted"/>
<dbReference type="EMBL" id="CAJQUM010000001">
    <property type="protein sequence ID" value="CAG4883727.1"/>
    <property type="molecule type" value="Genomic_DNA"/>
</dbReference>
<gene>
    <name evidence="1" type="ORF">GTOL_11610</name>
</gene>
<protein>
    <submittedName>
        <fullName evidence="1">Uncharacterized protein</fullName>
    </submittedName>
</protein>
<dbReference type="GO" id="GO:0003677">
    <property type="term" value="F:DNA binding"/>
    <property type="evidence" value="ECO:0007669"/>
    <property type="project" value="InterPro"/>
</dbReference>
<reference evidence="1" key="1">
    <citation type="submission" date="2021-04" db="EMBL/GenBank/DDBJ databases">
        <authorList>
            <person name="Hornung B."/>
        </authorList>
    </citation>
    <scope>NUCLEOTIDE SEQUENCE</scope>
    <source>
        <strain evidence="1">G5G6</strain>
    </source>
</reference>
<organism evidence="1 2">
    <name type="scientific">Georgfuchsia toluolica</name>
    <dbReference type="NCBI Taxonomy" id="424218"/>
    <lineage>
        <taxon>Bacteria</taxon>
        <taxon>Pseudomonadati</taxon>
        <taxon>Pseudomonadota</taxon>
        <taxon>Betaproteobacteria</taxon>
        <taxon>Nitrosomonadales</taxon>
        <taxon>Sterolibacteriaceae</taxon>
        <taxon>Georgfuchsia</taxon>
    </lineage>
</organism>
<accession>A0A916J4C3</accession>